<sequence length="676" mass="76943">MLSVVFFLMICRISIGSMQLAYSAFTENTFSSNQGWSVIGGSEGYDLRDGQSIFGGNNFFGGGVSIYKLILISASHHTVKLKLKIWAINAWDNEVIQTKINGEIIDEQTVSSNLENSFGQYLYQEIIVSHIQRSLILEITSTLQAPSAQKYWGIRDIYLYTYNCPVGCYFCTYLDVDASQCKPYILKMSYFTSFSFYSNEGWMVTNQQISENVCDQISTFGKYSTGTTLTRQYFLGPHYQLRITFQFWKFDALQNSQYQLQLDNSVIWLDSQKKYQTISLCGSSTKPEQYYDVDITVNHTNQYLTFQFLSDIISPTDSIGIREFNVYMLACVSPCALCAPGLGSTCITGVTQTQSEIENDLTLNSFASQSSWGSYVPSDATGQISKSFLTDSYFLNMNYLSLYNLLYKDFVLEDHEKIKIIFQVYSSGPEQNINLKIDEDYDEIVQIGQDNPTTSGSCTTSLQYDVEDYSYFEYTFDHTANFVRVQFESIPYSSGNYKYGFNQFKIYQISQDCSTTPCTQIEKLVNSNFFTTTFSDPKNWQLLSYSPIAVTTCDSKSVAGGINIGNKNIFLQKRVSLTQSHSILRLQLSVYFLEAWVPTKSLRILADKVIIWDQSVDYHTNLQNLCSSNASYKDQIVTVDVTFTHNKGSVTFQIVIQNGDGSEYFAIRDYHLYYSS</sequence>
<protein>
    <submittedName>
        <fullName evidence="2">Uncharacterized protein</fullName>
    </submittedName>
</protein>
<evidence type="ECO:0000313" key="2">
    <source>
        <dbReference type="EMBL" id="CAD8210828.1"/>
    </source>
</evidence>
<dbReference type="EMBL" id="CAJJDP010000154">
    <property type="protein sequence ID" value="CAD8210828.1"/>
    <property type="molecule type" value="Genomic_DNA"/>
</dbReference>
<keyword evidence="3" id="KW-1185">Reference proteome</keyword>
<keyword evidence="1" id="KW-0732">Signal</keyword>
<evidence type="ECO:0000256" key="1">
    <source>
        <dbReference type="SAM" id="SignalP"/>
    </source>
</evidence>
<dbReference type="OrthoDB" id="293523at2759"/>
<dbReference type="PANTHER" id="PTHR39767">
    <property type="entry name" value="CALCIUM/CALMODULIN-BINDING MEMBRANE PROTEIN PCM4-RELATED"/>
    <property type="match status" value="1"/>
</dbReference>
<feature type="signal peptide" evidence="1">
    <location>
        <begin position="1"/>
        <end position="16"/>
    </location>
</feature>
<dbReference type="AlphaFoldDB" id="A0A8S1YC90"/>
<feature type="chain" id="PRO_5035833567" evidence="1">
    <location>
        <begin position="17"/>
        <end position="676"/>
    </location>
</feature>
<dbReference type="Proteomes" id="UP000683925">
    <property type="component" value="Unassembled WGS sequence"/>
</dbReference>
<evidence type="ECO:0000313" key="3">
    <source>
        <dbReference type="Proteomes" id="UP000683925"/>
    </source>
</evidence>
<gene>
    <name evidence="2" type="ORF">POCTA_138.1.T1520052</name>
</gene>
<accession>A0A8S1YC90</accession>
<proteinExistence type="predicted"/>
<reference evidence="2" key="1">
    <citation type="submission" date="2021-01" db="EMBL/GenBank/DDBJ databases">
        <authorList>
            <consortium name="Genoscope - CEA"/>
            <person name="William W."/>
        </authorList>
    </citation>
    <scope>NUCLEOTIDE SEQUENCE</scope>
</reference>
<dbReference type="PANTHER" id="PTHR39767:SF2">
    <property type="entry name" value="CHROMOSOME UNDETERMINED SCAFFOLD_1, WHOLE GENOME SHOTGUN SEQUENCE"/>
    <property type="match status" value="1"/>
</dbReference>
<dbReference type="OMA" id="LRITFQF"/>
<name>A0A8S1YC90_PAROT</name>
<organism evidence="2 3">
    <name type="scientific">Paramecium octaurelia</name>
    <dbReference type="NCBI Taxonomy" id="43137"/>
    <lineage>
        <taxon>Eukaryota</taxon>
        <taxon>Sar</taxon>
        <taxon>Alveolata</taxon>
        <taxon>Ciliophora</taxon>
        <taxon>Intramacronucleata</taxon>
        <taxon>Oligohymenophorea</taxon>
        <taxon>Peniculida</taxon>
        <taxon>Parameciidae</taxon>
        <taxon>Paramecium</taxon>
    </lineage>
</organism>
<comment type="caution">
    <text evidence="2">The sequence shown here is derived from an EMBL/GenBank/DDBJ whole genome shotgun (WGS) entry which is preliminary data.</text>
</comment>